<dbReference type="EMBL" id="JAGMUU010000015">
    <property type="protein sequence ID" value="KAH7137105.1"/>
    <property type="molecule type" value="Genomic_DNA"/>
</dbReference>
<evidence type="ECO:0000256" key="11">
    <source>
        <dbReference type="RuleBase" id="RU368065"/>
    </source>
</evidence>
<dbReference type="GO" id="GO:0005789">
    <property type="term" value="C:endoplasmic reticulum membrane"/>
    <property type="evidence" value="ECO:0007669"/>
    <property type="project" value="UniProtKB-SubCell"/>
</dbReference>
<dbReference type="PANTHER" id="PTHR14467">
    <property type="entry name" value="ARV1"/>
    <property type="match status" value="1"/>
</dbReference>
<comment type="function">
    <text evidence="11">Mediator of sterol homeostasis involved in sterol uptake, trafficking and distribution into membranes.</text>
</comment>
<feature type="compositionally biased region" description="Polar residues" evidence="12">
    <location>
        <begin position="417"/>
        <end position="435"/>
    </location>
</feature>
<feature type="compositionally biased region" description="Polar residues" evidence="12">
    <location>
        <begin position="75"/>
        <end position="86"/>
    </location>
</feature>
<keyword evidence="9 11" id="KW-0472">Membrane</keyword>
<dbReference type="GO" id="GO:0032541">
    <property type="term" value="C:cortical endoplasmic reticulum"/>
    <property type="evidence" value="ECO:0007669"/>
    <property type="project" value="TreeGrafter"/>
</dbReference>
<feature type="compositionally biased region" description="Polar residues" evidence="12">
    <location>
        <begin position="583"/>
        <end position="599"/>
    </location>
</feature>
<keyword evidence="6 11" id="KW-1133">Transmembrane helix</keyword>
<keyword evidence="11" id="KW-0746">Sphingolipid metabolism</keyword>
<evidence type="ECO:0000256" key="10">
    <source>
        <dbReference type="ARBA" id="ARBA00044955"/>
    </source>
</evidence>
<evidence type="ECO:0000256" key="7">
    <source>
        <dbReference type="ARBA" id="ARBA00023055"/>
    </source>
</evidence>
<evidence type="ECO:0000256" key="12">
    <source>
        <dbReference type="SAM" id="MobiDB-lite"/>
    </source>
</evidence>
<organism evidence="13 14">
    <name type="scientific">Dactylonectria estremocensis</name>
    <dbReference type="NCBI Taxonomy" id="1079267"/>
    <lineage>
        <taxon>Eukaryota</taxon>
        <taxon>Fungi</taxon>
        <taxon>Dikarya</taxon>
        <taxon>Ascomycota</taxon>
        <taxon>Pezizomycotina</taxon>
        <taxon>Sordariomycetes</taxon>
        <taxon>Hypocreomycetidae</taxon>
        <taxon>Hypocreales</taxon>
        <taxon>Nectriaceae</taxon>
        <taxon>Dactylonectria</taxon>
    </lineage>
</organism>
<keyword evidence="11" id="KW-0333">Golgi apparatus</keyword>
<keyword evidence="14" id="KW-1185">Reference proteome</keyword>
<keyword evidence="4 11" id="KW-0812">Transmembrane</keyword>
<evidence type="ECO:0000256" key="3">
    <source>
        <dbReference type="ARBA" id="ARBA00022448"/>
    </source>
</evidence>
<dbReference type="GO" id="GO:0016125">
    <property type="term" value="P:sterol metabolic process"/>
    <property type="evidence" value="ECO:0007669"/>
    <property type="project" value="UniProtKB-UniRule"/>
</dbReference>
<proteinExistence type="inferred from homology"/>
<feature type="region of interest" description="Disordered" evidence="12">
    <location>
        <begin position="394"/>
        <end position="437"/>
    </location>
</feature>
<dbReference type="PANTHER" id="PTHR14467:SF0">
    <property type="entry name" value="PROTEIN ARV1"/>
    <property type="match status" value="1"/>
</dbReference>
<sequence length="876" mass="94712">MTDSSRSARPSSHRSSSALAPRSSDANPVRPRNRRLLSTVDDEDDSRSSEPDSRGRNYSSSSTPTASYGLLSAFSPANSRSASPLRSTRPGAGPQRAVSTANLSNFFNDSFSQSWASVQGFASSLIGDETNMRGGKSQSSTRASSRSGTLGKTSTNNASRKGLGAWGPSPPHKMPSMDDVAAGSQEEREAALKAAKRARILENHDGVNGGLDVTGRHKRRNSDEAAPEQPQLEEYLVYIHEVQSNDNYAGLILRYQCREDAFRKANGLWSRDSVQMRKWLTIPVDACEVRGRPCEPPSWHNGHGVDLLARTPAADEPSSSQAPHDDFFSRPTNGTPIESKSGEEDEKPWTHVRWVKIDSFQQPVEICRVARNAMGYFPPRRKKSIRTISTFSTPRQSFDLSSNPPVSVEGTPARRPSSLSHRPQFSNSLFSSPSKAISEGGESLPAFMRRPGGVGSMGVNARAPGPDKDYLTTWTKKHIPALNMEGVPSMSVMGSETAQFGFRPESAELVEGHLGEGQDTNSTTQQGNGLDKAAAAVETWLRGALTRNPSSSLVGTRGQFAGEGDLIELTDTGSDDGRPVGGASTSMMEALSHGSSGRSDGNGTVRGRTRGSGVKGAAQMPICIECRHPVKTLWTQYSGAGDKASGHNIRLTVYRHLLHNTLMRDGDRLDPSVIRLGILLLLFDVYLTWARLEKQMIPDTVPGESNLGRLAQQPIVLQYLFFLVFCALSTAAFHVCIRFLTSSYFSPLHLVGILPRYSRPNSVSTALLVSSSTKLFPILMVVWEYDVPAAARSLGWAVVANNVEALRILLDCRYYTACLLAIAGAASRWAVGRAVLGAAGLADVDSIGESSVAEDGKALWALLMYAKEWAGRLAEG</sequence>
<accession>A0A9P9IZY0</accession>
<feature type="compositionally biased region" description="Low complexity" evidence="12">
    <location>
        <begin position="134"/>
        <end position="151"/>
    </location>
</feature>
<comment type="caution">
    <text evidence="11">Lacks conserved residue(s) required for the propagation of feature annotation.</text>
</comment>
<feature type="compositionally biased region" description="Basic and acidic residues" evidence="12">
    <location>
        <begin position="46"/>
        <end position="55"/>
    </location>
</feature>
<feature type="compositionally biased region" description="Polar residues" evidence="12">
    <location>
        <begin position="56"/>
        <end position="66"/>
    </location>
</feature>
<dbReference type="InterPro" id="IPR036779">
    <property type="entry name" value="LysM_dom_sf"/>
</dbReference>
<feature type="compositionally biased region" description="Low complexity" evidence="12">
    <location>
        <begin position="601"/>
        <end position="613"/>
    </location>
</feature>
<keyword evidence="5 11" id="KW-0256">Endoplasmic reticulum</keyword>
<comment type="caution">
    <text evidence="13">The sequence shown here is derived from an EMBL/GenBank/DDBJ whole genome shotgun (WGS) entry which is preliminary data.</text>
</comment>
<dbReference type="GO" id="GO:0000139">
    <property type="term" value="C:Golgi membrane"/>
    <property type="evidence" value="ECO:0007669"/>
    <property type="project" value="UniProtKB-SubCell"/>
</dbReference>
<keyword evidence="7 11" id="KW-0445">Lipid transport</keyword>
<evidence type="ECO:0000256" key="4">
    <source>
        <dbReference type="ARBA" id="ARBA00022692"/>
    </source>
</evidence>
<keyword evidence="8 11" id="KW-0443">Lipid metabolism</keyword>
<evidence type="ECO:0000256" key="6">
    <source>
        <dbReference type="ARBA" id="ARBA00022989"/>
    </source>
</evidence>
<evidence type="ECO:0000256" key="9">
    <source>
        <dbReference type="ARBA" id="ARBA00023136"/>
    </source>
</evidence>
<feature type="transmembrane region" description="Helical" evidence="11">
    <location>
        <begin position="719"/>
        <end position="741"/>
    </location>
</feature>
<feature type="compositionally biased region" description="Low complexity" evidence="12">
    <location>
        <begin position="1"/>
        <end position="26"/>
    </location>
</feature>
<comment type="similarity">
    <text evidence="2 11">Belongs to the ARV1 family.</text>
</comment>
<evidence type="ECO:0000313" key="13">
    <source>
        <dbReference type="EMBL" id="KAH7137105.1"/>
    </source>
</evidence>
<feature type="region of interest" description="Disordered" evidence="12">
    <location>
        <begin position="313"/>
        <end position="346"/>
    </location>
</feature>
<feature type="region of interest" description="Disordered" evidence="12">
    <location>
        <begin position="127"/>
        <end position="179"/>
    </location>
</feature>
<name>A0A9P9IZY0_9HYPO</name>
<dbReference type="Gene3D" id="3.10.350.10">
    <property type="entry name" value="LysM domain"/>
    <property type="match status" value="1"/>
</dbReference>
<reference evidence="13" key="1">
    <citation type="journal article" date="2021" name="Nat. Commun.">
        <title>Genetic determinants of endophytism in the Arabidopsis root mycobiome.</title>
        <authorList>
            <person name="Mesny F."/>
            <person name="Miyauchi S."/>
            <person name="Thiergart T."/>
            <person name="Pickel B."/>
            <person name="Atanasova L."/>
            <person name="Karlsson M."/>
            <person name="Huettel B."/>
            <person name="Barry K.W."/>
            <person name="Haridas S."/>
            <person name="Chen C."/>
            <person name="Bauer D."/>
            <person name="Andreopoulos W."/>
            <person name="Pangilinan J."/>
            <person name="LaButti K."/>
            <person name="Riley R."/>
            <person name="Lipzen A."/>
            <person name="Clum A."/>
            <person name="Drula E."/>
            <person name="Henrissat B."/>
            <person name="Kohler A."/>
            <person name="Grigoriev I.V."/>
            <person name="Martin F.M."/>
            <person name="Hacquard S."/>
        </authorList>
    </citation>
    <scope>NUCLEOTIDE SEQUENCE</scope>
    <source>
        <strain evidence="13">MPI-CAGE-AT-0021</strain>
    </source>
</reference>
<evidence type="ECO:0000256" key="1">
    <source>
        <dbReference type="ARBA" id="ARBA00004477"/>
    </source>
</evidence>
<evidence type="ECO:0000256" key="5">
    <source>
        <dbReference type="ARBA" id="ARBA00022824"/>
    </source>
</evidence>
<feature type="region of interest" description="Disordered" evidence="12">
    <location>
        <begin position="1"/>
        <end position="97"/>
    </location>
</feature>
<dbReference type="GO" id="GO:0097036">
    <property type="term" value="P:regulation of plasma membrane sterol distribution"/>
    <property type="evidence" value="ECO:0007669"/>
    <property type="project" value="UniProtKB-UniRule"/>
</dbReference>
<dbReference type="OrthoDB" id="2192830at2759"/>
<dbReference type="Pfam" id="PF04161">
    <property type="entry name" value="Arv1"/>
    <property type="match status" value="1"/>
</dbReference>
<evidence type="ECO:0000256" key="8">
    <source>
        <dbReference type="ARBA" id="ARBA00023098"/>
    </source>
</evidence>
<feature type="region of interest" description="Disordered" evidence="12">
    <location>
        <begin position="568"/>
        <end position="613"/>
    </location>
</feature>
<comment type="similarity">
    <text evidence="10">Belongs to the secreted LysM effector family.</text>
</comment>
<feature type="compositionally biased region" description="Polar residues" evidence="12">
    <location>
        <begin position="394"/>
        <end position="405"/>
    </location>
</feature>
<comment type="subcellular location">
    <subcellularLocation>
        <location evidence="1 11">Endoplasmic reticulum membrane</location>
        <topology evidence="1 11">Multi-pass membrane protein</topology>
    </subcellularLocation>
    <subcellularLocation>
        <location evidence="11">Golgi apparatus membrane</location>
        <topology evidence="11">Multi-pass membrane protein</topology>
    </subcellularLocation>
</comment>
<keyword evidence="3 11" id="KW-0813">Transport</keyword>
<dbReference type="GO" id="GO:0006665">
    <property type="term" value="P:sphingolipid metabolic process"/>
    <property type="evidence" value="ECO:0007669"/>
    <property type="project" value="UniProtKB-UniRule"/>
</dbReference>
<feature type="region of interest" description="Disordered" evidence="12">
    <location>
        <begin position="205"/>
        <end position="229"/>
    </location>
</feature>
<dbReference type="GO" id="GO:0032366">
    <property type="term" value="P:intracellular sterol transport"/>
    <property type="evidence" value="ECO:0007669"/>
    <property type="project" value="UniProtKB-UniRule"/>
</dbReference>
<comment type="function">
    <text evidence="11">Regulates also the sphingolipid metabolism.</text>
</comment>
<protein>
    <recommendedName>
        <fullName evidence="11">Protein ARV</fullName>
    </recommendedName>
</protein>
<evidence type="ECO:0000256" key="2">
    <source>
        <dbReference type="ARBA" id="ARBA00009187"/>
    </source>
</evidence>
<dbReference type="Proteomes" id="UP000717696">
    <property type="component" value="Unassembled WGS sequence"/>
</dbReference>
<dbReference type="InterPro" id="IPR007290">
    <property type="entry name" value="Arv1"/>
</dbReference>
<evidence type="ECO:0000313" key="14">
    <source>
        <dbReference type="Proteomes" id="UP000717696"/>
    </source>
</evidence>
<gene>
    <name evidence="13" type="ORF">B0J13DRAFT_586571</name>
</gene>
<dbReference type="AlphaFoldDB" id="A0A9P9IZY0"/>